<dbReference type="Pfam" id="PF01239">
    <property type="entry name" value="PPTA"/>
    <property type="match status" value="2"/>
</dbReference>
<comment type="caution">
    <text evidence="5">The sequence shown here is derived from an EMBL/GenBank/DDBJ whole genome shotgun (WGS) entry which is preliminary data.</text>
</comment>
<dbReference type="EMBL" id="MU253932">
    <property type="protein sequence ID" value="KAG9244050.1"/>
    <property type="molecule type" value="Genomic_DNA"/>
</dbReference>
<comment type="similarity">
    <text evidence="1">Belongs to the protein prenyltransferase subunit alpha family.</text>
</comment>
<reference evidence="5" key="1">
    <citation type="journal article" date="2021" name="IMA Fungus">
        <title>Genomic characterization of three marine fungi, including Emericellopsis atlantica sp. nov. with signatures of a generalist lifestyle and marine biomass degradation.</title>
        <authorList>
            <person name="Hagestad O.C."/>
            <person name="Hou L."/>
            <person name="Andersen J.H."/>
            <person name="Hansen E.H."/>
            <person name="Altermark B."/>
            <person name="Li C."/>
            <person name="Kuhnert E."/>
            <person name="Cox R.J."/>
            <person name="Crous P.W."/>
            <person name="Spatafora J.W."/>
            <person name="Lail K."/>
            <person name="Amirebrahimi M."/>
            <person name="Lipzen A."/>
            <person name="Pangilinan J."/>
            <person name="Andreopoulos W."/>
            <person name="Hayes R.D."/>
            <person name="Ng V."/>
            <person name="Grigoriev I.V."/>
            <person name="Jackson S.A."/>
            <person name="Sutton T.D.S."/>
            <person name="Dobson A.D.W."/>
            <person name="Rama T."/>
        </authorList>
    </citation>
    <scope>NUCLEOTIDE SEQUENCE</scope>
    <source>
        <strain evidence="5">TRa3180A</strain>
    </source>
</reference>
<dbReference type="PANTHER" id="PTHR11129:SF3">
    <property type="entry name" value="PROTEIN PRENYLTRANSFERASE ALPHA SUBUNIT REPEAT-CONTAINING PROTEIN 1"/>
    <property type="match status" value="1"/>
</dbReference>
<dbReference type="Proteomes" id="UP000887226">
    <property type="component" value="Unassembled WGS sequence"/>
</dbReference>
<evidence type="ECO:0008006" key="7">
    <source>
        <dbReference type="Google" id="ProtNLM"/>
    </source>
</evidence>
<sequence length="342" mass="39121">MSRALEGDEREALGKAKAQAFYNDIVQALNCSLNKRLEIEFLPKGYILPPNCNVLVDENYIGVPKSKLVQAFVVARKLLVAYLEDLSNVPDHELRNTTAVLLLMDAENLTAANTRKRLILRHKDSSDIHSILRQELLLVEGLLTSRLHRHTKSPTLWNHRRWVMELGKTVDLPYDFHQDLTEVIMVSAERHPRNYYAWQHARWIVYNILGKDGTSISQLDDKLIAMVLSWCTKHPSDTSGFSFLLFCSFELPESIVPRSETCSKVHQEIFHLATSFKWANESVWVFLRTLVASGQLSAEQEIAFHHTIDAMTATTEDLRVKATLMKAGSWSKINCHQHLDTF</sequence>
<dbReference type="GO" id="GO:0008318">
    <property type="term" value="F:protein prenyltransferase activity"/>
    <property type="evidence" value="ECO:0007669"/>
    <property type="project" value="InterPro"/>
</dbReference>
<keyword evidence="2" id="KW-0637">Prenyltransferase</keyword>
<dbReference type="SUPFAM" id="SSF48439">
    <property type="entry name" value="Protein prenylyltransferase"/>
    <property type="match status" value="1"/>
</dbReference>
<evidence type="ECO:0000256" key="4">
    <source>
        <dbReference type="ARBA" id="ARBA00022737"/>
    </source>
</evidence>
<accession>A0A9P8CEU5</accession>
<protein>
    <recommendedName>
        <fullName evidence="7">Protein prenyltransferase alpha subunit repeat-containing protein 1</fullName>
    </recommendedName>
</protein>
<dbReference type="GO" id="GO:0005737">
    <property type="term" value="C:cytoplasm"/>
    <property type="evidence" value="ECO:0007669"/>
    <property type="project" value="TreeGrafter"/>
</dbReference>
<evidence type="ECO:0000313" key="5">
    <source>
        <dbReference type="EMBL" id="KAG9244050.1"/>
    </source>
</evidence>
<evidence type="ECO:0000256" key="3">
    <source>
        <dbReference type="ARBA" id="ARBA00022679"/>
    </source>
</evidence>
<keyword evidence="4" id="KW-0677">Repeat</keyword>
<evidence type="ECO:0000256" key="1">
    <source>
        <dbReference type="ARBA" id="ARBA00006734"/>
    </source>
</evidence>
<dbReference type="AlphaFoldDB" id="A0A9P8CEU5"/>
<proteinExistence type="inferred from homology"/>
<keyword evidence="3" id="KW-0808">Transferase</keyword>
<evidence type="ECO:0000313" key="6">
    <source>
        <dbReference type="Proteomes" id="UP000887226"/>
    </source>
</evidence>
<name>A0A9P8CEU5_9HELO</name>
<evidence type="ECO:0000256" key="2">
    <source>
        <dbReference type="ARBA" id="ARBA00022602"/>
    </source>
</evidence>
<dbReference type="InterPro" id="IPR002088">
    <property type="entry name" value="Prenyl_trans_a"/>
</dbReference>
<dbReference type="OrthoDB" id="5358702at2759"/>
<gene>
    <name evidence="5" type="ORF">BJ878DRAFT_87440</name>
</gene>
<dbReference type="PANTHER" id="PTHR11129">
    <property type="entry name" value="PROTEIN FARNESYLTRANSFERASE ALPHA SUBUNIT/RAB GERANYLGERANYL TRANSFERASE ALPHA SUBUNIT"/>
    <property type="match status" value="1"/>
</dbReference>
<keyword evidence="6" id="KW-1185">Reference proteome</keyword>
<organism evidence="5 6">
    <name type="scientific">Calycina marina</name>
    <dbReference type="NCBI Taxonomy" id="1763456"/>
    <lineage>
        <taxon>Eukaryota</taxon>
        <taxon>Fungi</taxon>
        <taxon>Dikarya</taxon>
        <taxon>Ascomycota</taxon>
        <taxon>Pezizomycotina</taxon>
        <taxon>Leotiomycetes</taxon>
        <taxon>Helotiales</taxon>
        <taxon>Pezizellaceae</taxon>
        <taxon>Calycina</taxon>
    </lineage>
</organism>
<dbReference type="Gene3D" id="1.25.40.120">
    <property type="entry name" value="Protein prenylyltransferase"/>
    <property type="match status" value="1"/>
</dbReference>